<comment type="caution">
    <text evidence="1">The sequence shown here is derived from an EMBL/GenBank/DDBJ whole genome shotgun (WGS) entry which is preliminary data.</text>
</comment>
<reference evidence="1 2" key="1">
    <citation type="submission" date="2024-09" db="EMBL/GenBank/DDBJ databases">
        <authorList>
            <person name="Sun Q."/>
            <person name="Mori K."/>
        </authorList>
    </citation>
    <scope>NUCLEOTIDE SEQUENCE [LARGE SCALE GENOMIC DNA]</scope>
    <source>
        <strain evidence="1 2">JCM 12763</strain>
    </source>
</reference>
<protein>
    <submittedName>
        <fullName evidence="1">2-succinyl-5-enolpyruvyl-6-hydroxy-3-cyclohexene-1-carboxylic-acid synthase</fullName>
    </submittedName>
</protein>
<name>A0ABV5V4Z7_9MICO</name>
<dbReference type="PANTHER" id="PTHR42916:SF1">
    <property type="entry name" value="PROTEIN PHYLLO, CHLOROPLASTIC"/>
    <property type="match status" value="1"/>
</dbReference>
<keyword evidence="2" id="KW-1185">Reference proteome</keyword>
<accession>A0ABV5V4Z7</accession>
<proteinExistence type="predicted"/>
<gene>
    <name evidence="1" type="ORF">ACFFN0_12440</name>
</gene>
<dbReference type="Gene3D" id="3.40.50.970">
    <property type="match status" value="1"/>
</dbReference>
<feature type="non-terminal residue" evidence="1">
    <location>
        <position position="1"/>
    </location>
</feature>
<dbReference type="SUPFAM" id="SSF52518">
    <property type="entry name" value="Thiamin diphosphate-binding fold (THDP-binding)"/>
    <property type="match status" value="1"/>
</dbReference>
<dbReference type="EMBL" id="JBHMAX010000023">
    <property type="protein sequence ID" value="MFB9732850.1"/>
    <property type="molecule type" value="Genomic_DNA"/>
</dbReference>
<dbReference type="InterPro" id="IPR029061">
    <property type="entry name" value="THDP-binding"/>
</dbReference>
<dbReference type="PANTHER" id="PTHR42916">
    <property type="entry name" value="2-SUCCINYL-5-ENOLPYRUVYL-6-HYDROXY-3-CYCLOHEXENE-1-CARBOXYLATE SYNTHASE"/>
    <property type="match status" value="1"/>
</dbReference>
<dbReference type="Proteomes" id="UP001589613">
    <property type="component" value="Unassembled WGS sequence"/>
</dbReference>
<evidence type="ECO:0000313" key="1">
    <source>
        <dbReference type="EMBL" id="MFB9732850.1"/>
    </source>
</evidence>
<organism evidence="1 2">
    <name type="scientific">Ornithinimicrobium kibberense</name>
    <dbReference type="NCBI Taxonomy" id="282060"/>
    <lineage>
        <taxon>Bacteria</taxon>
        <taxon>Bacillati</taxon>
        <taxon>Actinomycetota</taxon>
        <taxon>Actinomycetes</taxon>
        <taxon>Micrococcales</taxon>
        <taxon>Ornithinimicrobiaceae</taxon>
        <taxon>Ornithinimicrobium</taxon>
    </lineage>
</organism>
<evidence type="ECO:0000313" key="2">
    <source>
        <dbReference type="Proteomes" id="UP001589613"/>
    </source>
</evidence>
<sequence length="161" mass="16327">GAPRVVAGRGLAGIDGTVSTAVGVGLAGVGGGRTVALLGDLTFLHDANGLLVGPDEPRPDLTVVVVNDDGGGIFSTLEYGDPARAGTAGSRAATERLFGTPHGTDLEALCAAHRVEHHRVGTTEALADLLGRPASGIRVLEVPVDRAGHRPLRDRLRPPAG</sequence>